<feature type="compositionally biased region" description="Acidic residues" evidence="1">
    <location>
        <begin position="222"/>
        <end position="237"/>
    </location>
</feature>
<reference evidence="2" key="1">
    <citation type="submission" date="2020-05" db="EMBL/GenBank/DDBJ databases">
        <title>Mycena genomes resolve the evolution of fungal bioluminescence.</title>
        <authorList>
            <person name="Tsai I.J."/>
        </authorList>
    </citation>
    <scope>NUCLEOTIDE SEQUENCE</scope>
    <source>
        <strain evidence="2">CCC161011</strain>
    </source>
</reference>
<evidence type="ECO:0000313" key="2">
    <source>
        <dbReference type="EMBL" id="KAF7360237.1"/>
    </source>
</evidence>
<keyword evidence="3" id="KW-1185">Reference proteome</keyword>
<feature type="region of interest" description="Disordered" evidence="1">
    <location>
        <begin position="137"/>
        <end position="170"/>
    </location>
</feature>
<dbReference type="AlphaFoldDB" id="A0A8H7D5N1"/>
<name>A0A8H7D5N1_9AGAR</name>
<accession>A0A8H7D5N1</accession>
<dbReference type="OrthoDB" id="3069961at2759"/>
<proteinExistence type="predicted"/>
<dbReference type="EMBL" id="JACAZI010000005">
    <property type="protein sequence ID" value="KAF7360237.1"/>
    <property type="molecule type" value="Genomic_DNA"/>
</dbReference>
<dbReference type="Proteomes" id="UP000620124">
    <property type="component" value="Unassembled WGS sequence"/>
</dbReference>
<organism evidence="2 3">
    <name type="scientific">Mycena venus</name>
    <dbReference type="NCBI Taxonomy" id="2733690"/>
    <lineage>
        <taxon>Eukaryota</taxon>
        <taxon>Fungi</taxon>
        <taxon>Dikarya</taxon>
        <taxon>Basidiomycota</taxon>
        <taxon>Agaricomycotina</taxon>
        <taxon>Agaricomycetes</taxon>
        <taxon>Agaricomycetidae</taxon>
        <taxon>Agaricales</taxon>
        <taxon>Marasmiineae</taxon>
        <taxon>Mycenaceae</taxon>
        <taxon>Mycena</taxon>
    </lineage>
</organism>
<protein>
    <submittedName>
        <fullName evidence="2">Uncharacterized protein</fullName>
    </submittedName>
</protein>
<evidence type="ECO:0000256" key="1">
    <source>
        <dbReference type="SAM" id="MobiDB-lite"/>
    </source>
</evidence>
<sequence>MSTANLPLEPVHPLSVHIPAPHLFLDSPHRNASIRTDPGRPTVRPLPRPPHPSNTDSAGARPVPRRRVSGGCFVHLPPPAVKIKKAPVFFVCNPSDSPISPNSPEFRSSHSAPLLQPNLPINIIPATPMPPHTPGLVHSHTTTHLAPPSKLDSPASDSSPITIHHQRRTTKMHRRFGGSVGSIPASALADLRCLGEGNGPSQKPFGFPSRSNTIAVHVTKDEDSDSSSSEEDDDEEAYSWVVETATRVTRTEPRVSLKWTEDLGGDRWIADHYSAILRAL</sequence>
<feature type="region of interest" description="Disordered" evidence="1">
    <location>
        <begin position="219"/>
        <end position="238"/>
    </location>
</feature>
<gene>
    <name evidence="2" type="ORF">MVEN_00752500</name>
</gene>
<feature type="region of interest" description="Disordered" evidence="1">
    <location>
        <begin position="25"/>
        <end position="65"/>
    </location>
</feature>
<evidence type="ECO:0000313" key="3">
    <source>
        <dbReference type="Proteomes" id="UP000620124"/>
    </source>
</evidence>
<comment type="caution">
    <text evidence="2">The sequence shown here is derived from an EMBL/GenBank/DDBJ whole genome shotgun (WGS) entry which is preliminary data.</text>
</comment>